<proteinExistence type="predicted"/>
<dbReference type="AlphaFoldDB" id="A0A7W5H3H7"/>
<dbReference type="Proteomes" id="UP000536179">
    <property type="component" value="Unassembled WGS sequence"/>
</dbReference>
<evidence type="ECO:0000313" key="2">
    <source>
        <dbReference type="Proteomes" id="UP000536179"/>
    </source>
</evidence>
<dbReference type="RefSeq" id="WP_184300230.1">
    <property type="nucleotide sequence ID" value="NZ_JACHXU010000001.1"/>
</dbReference>
<accession>A0A7W5H3H7</accession>
<gene>
    <name evidence="1" type="ORF">FHS27_000088</name>
</gene>
<protein>
    <submittedName>
        <fullName evidence="1">Uncharacterized protein</fullName>
    </submittedName>
</protein>
<evidence type="ECO:0000313" key="1">
    <source>
        <dbReference type="EMBL" id="MBB3204324.1"/>
    </source>
</evidence>
<dbReference type="EMBL" id="JACHXU010000001">
    <property type="protein sequence ID" value="MBB3204324.1"/>
    <property type="molecule type" value="Genomic_DNA"/>
</dbReference>
<sequence>MKKFQFAKNFCTPLPSLDSFGRCTPENDGEYQSVGEKYRDDFYEALETDYREGSKRLEFVFASEHSGQLNIADCGINR</sequence>
<keyword evidence="2" id="KW-1185">Reference proteome</keyword>
<name>A0A7W5H3H7_9BACT</name>
<organism evidence="1 2">
    <name type="scientific">Aporhodopirellula rubra</name>
    <dbReference type="NCBI Taxonomy" id="980271"/>
    <lineage>
        <taxon>Bacteria</taxon>
        <taxon>Pseudomonadati</taxon>
        <taxon>Planctomycetota</taxon>
        <taxon>Planctomycetia</taxon>
        <taxon>Pirellulales</taxon>
        <taxon>Pirellulaceae</taxon>
        <taxon>Aporhodopirellula</taxon>
    </lineage>
</organism>
<reference evidence="1 2" key="1">
    <citation type="submission" date="2020-08" db="EMBL/GenBank/DDBJ databases">
        <title>Genomic Encyclopedia of Type Strains, Phase III (KMG-III): the genomes of soil and plant-associated and newly described type strains.</title>
        <authorList>
            <person name="Whitman W."/>
        </authorList>
    </citation>
    <scope>NUCLEOTIDE SEQUENCE [LARGE SCALE GENOMIC DNA]</scope>
    <source>
        <strain evidence="1 2">CECT 8075</strain>
    </source>
</reference>
<comment type="caution">
    <text evidence="1">The sequence shown here is derived from an EMBL/GenBank/DDBJ whole genome shotgun (WGS) entry which is preliminary data.</text>
</comment>